<protein>
    <submittedName>
        <fullName evidence="2">Uncharacterized protein</fullName>
    </submittedName>
</protein>
<gene>
    <name evidence="2" type="ORF">EIN43_06130</name>
</gene>
<reference evidence="2 3" key="1">
    <citation type="submission" date="2019-06" db="EMBL/GenBank/DDBJ databases">
        <title>Whole genome sequencing of XDR Enterobacter.</title>
        <authorList>
            <person name="Gnana Soundari P."/>
            <person name="Vijayakumar R."/>
            <person name="Krishnan P."/>
        </authorList>
    </citation>
    <scope>NUCLEOTIDE SEQUENCE [LARGE SCALE GENOMIC DNA]</scope>
    <source>
        <strain evidence="2 3">C126</strain>
    </source>
</reference>
<dbReference type="AlphaFoldDB" id="A0A4Y5ZQV1"/>
<organism evidence="2 3">
    <name type="scientific">Enterobacter hormaechei</name>
    <dbReference type="NCBI Taxonomy" id="158836"/>
    <lineage>
        <taxon>Bacteria</taxon>
        <taxon>Pseudomonadati</taxon>
        <taxon>Pseudomonadota</taxon>
        <taxon>Gammaproteobacteria</taxon>
        <taxon>Enterobacterales</taxon>
        <taxon>Enterobacteriaceae</taxon>
        <taxon>Enterobacter</taxon>
        <taxon>Enterobacter cloacae complex</taxon>
    </lineage>
</organism>
<sequence length="154" mass="17475">MGFDGLAESVAESRKAASKEYTQLTAEYNKHIANLSKSQWQWEEEAKNGSGGVKGTGSVDRQTKDAVSKLAQDSDKRPKRRKPLWKLAIAPENYRARARTLTETLETLRQTGETHAKTPSSVNSNLDSLNWMRQPKPARLLLRKNLYCRAVRRF</sequence>
<accession>A0A4Y5ZQV1</accession>
<name>A0A4Y5ZQV1_9ENTR</name>
<proteinExistence type="predicted"/>
<evidence type="ECO:0000256" key="1">
    <source>
        <dbReference type="SAM" id="MobiDB-lite"/>
    </source>
</evidence>
<feature type="compositionally biased region" description="Basic and acidic residues" evidence="1">
    <location>
        <begin position="61"/>
        <end position="76"/>
    </location>
</feature>
<dbReference type="EMBL" id="CP041054">
    <property type="protein sequence ID" value="QDE47286.1"/>
    <property type="molecule type" value="Genomic_DNA"/>
</dbReference>
<dbReference type="Proteomes" id="UP000318237">
    <property type="component" value="Chromosome"/>
</dbReference>
<evidence type="ECO:0000313" key="3">
    <source>
        <dbReference type="Proteomes" id="UP000318237"/>
    </source>
</evidence>
<feature type="region of interest" description="Disordered" evidence="1">
    <location>
        <begin position="41"/>
        <end position="84"/>
    </location>
</feature>
<evidence type="ECO:0000313" key="2">
    <source>
        <dbReference type="EMBL" id="QDE47286.1"/>
    </source>
</evidence>